<evidence type="ECO:0000313" key="1">
    <source>
        <dbReference type="EMBL" id="SVE41950.1"/>
    </source>
</evidence>
<protein>
    <submittedName>
        <fullName evidence="1">Uncharacterized protein</fullName>
    </submittedName>
</protein>
<dbReference type="EMBL" id="UINC01215999">
    <property type="protein sequence ID" value="SVE41950.1"/>
    <property type="molecule type" value="Genomic_DNA"/>
</dbReference>
<accession>A0A383DC99</accession>
<dbReference type="AlphaFoldDB" id="A0A383DC99"/>
<sequence>SRRFDERRGKMEDKVIEYYSKFKEIYTKENYPEWFKFCKSYNVKKGFADVGYKENQLGHELGHYAIFQTPIYKEKEIVIVGNNNSWFIPNKYMMKESLEIVKDLEEGIPEKNFLTRNESHYSRDLRSYFEILGEDSKRLFERAIGINRLWIQTGPKCPPSECELKEEMKSNFDLKDEWKILQENCEKWTKEIIELINPSLLLLLSGAAQKLYPQGFHNKGFWVQHSYAPSYKYPTG</sequence>
<name>A0A383DC99_9ZZZZ</name>
<organism evidence="1">
    <name type="scientific">marine metagenome</name>
    <dbReference type="NCBI Taxonomy" id="408172"/>
    <lineage>
        <taxon>unclassified sequences</taxon>
        <taxon>metagenomes</taxon>
        <taxon>ecological metagenomes</taxon>
    </lineage>
</organism>
<proteinExistence type="predicted"/>
<gene>
    <name evidence="1" type="ORF">METZ01_LOCUS494804</name>
</gene>
<feature type="non-terminal residue" evidence="1">
    <location>
        <position position="236"/>
    </location>
</feature>
<reference evidence="1" key="1">
    <citation type="submission" date="2018-05" db="EMBL/GenBank/DDBJ databases">
        <authorList>
            <person name="Lanie J.A."/>
            <person name="Ng W.-L."/>
            <person name="Kazmierczak K.M."/>
            <person name="Andrzejewski T.M."/>
            <person name="Davidsen T.M."/>
            <person name="Wayne K.J."/>
            <person name="Tettelin H."/>
            <person name="Glass J.I."/>
            <person name="Rusch D."/>
            <person name="Podicherti R."/>
            <person name="Tsui H.-C.T."/>
            <person name="Winkler M.E."/>
        </authorList>
    </citation>
    <scope>NUCLEOTIDE SEQUENCE</scope>
</reference>
<feature type="non-terminal residue" evidence="1">
    <location>
        <position position="1"/>
    </location>
</feature>